<reference evidence="2 3" key="1">
    <citation type="journal article" date="2014" name="Int. J. Syst. Evol. Microbiol.">
        <title>Phylogenomics and the dynamic genome evolution of the genus Streptococcus.</title>
        <authorList>
            <consortium name="The Broad Institute Genome Sequencing Platform"/>
            <person name="Richards V.P."/>
            <person name="Palmer S.R."/>
            <person name="Pavinski Bitar P.D."/>
            <person name="Qin X."/>
            <person name="Weinstock G.M."/>
            <person name="Highlander S.K."/>
            <person name="Town C.D."/>
            <person name="Burne R.A."/>
            <person name="Stanhope M.J."/>
        </authorList>
    </citation>
    <scope>NUCLEOTIDE SEQUENCE [LARGE SCALE GENOMIC DNA]</scope>
    <source>
        <strain evidence="2 3">NCTC 11558</strain>
    </source>
</reference>
<dbReference type="Proteomes" id="UP000003573">
    <property type="component" value="Unassembled WGS sequence"/>
</dbReference>
<feature type="transmembrane region" description="Helical" evidence="1">
    <location>
        <begin position="220"/>
        <end position="243"/>
    </location>
</feature>
<feature type="transmembrane region" description="Helical" evidence="1">
    <location>
        <begin position="18"/>
        <end position="37"/>
    </location>
</feature>
<evidence type="ECO:0000256" key="1">
    <source>
        <dbReference type="SAM" id="Phobius"/>
    </source>
</evidence>
<feature type="transmembrane region" description="Helical" evidence="1">
    <location>
        <begin position="164"/>
        <end position="181"/>
    </location>
</feature>
<evidence type="ECO:0000313" key="2">
    <source>
        <dbReference type="EMBL" id="EHJ51968.1"/>
    </source>
</evidence>
<feature type="transmembrane region" description="Helical" evidence="1">
    <location>
        <begin position="96"/>
        <end position="114"/>
    </location>
</feature>
<dbReference type="RefSeq" id="WP_003079418.1">
    <property type="nucleotide sequence ID" value="NZ_AEUW02000001.1"/>
</dbReference>
<accession>G5JV77</accession>
<dbReference type="EMBL" id="AEUW02000001">
    <property type="protein sequence ID" value="EHJ51968.1"/>
    <property type="molecule type" value="Genomic_DNA"/>
</dbReference>
<name>G5JV77_9STRE</name>
<keyword evidence="1" id="KW-0812">Transmembrane</keyword>
<dbReference type="OrthoDB" id="2237635at2"/>
<proteinExistence type="predicted"/>
<feature type="transmembrane region" description="Helical" evidence="1">
    <location>
        <begin position="57"/>
        <end position="75"/>
    </location>
</feature>
<feature type="transmembrane region" description="Helical" evidence="1">
    <location>
        <begin position="134"/>
        <end position="157"/>
    </location>
</feature>
<gene>
    <name evidence="2" type="ORF">STRMA_1787</name>
</gene>
<dbReference type="Pfam" id="PF12730">
    <property type="entry name" value="ABC2_membrane_4"/>
    <property type="match status" value="1"/>
</dbReference>
<keyword evidence="3" id="KW-1185">Reference proteome</keyword>
<evidence type="ECO:0000313" key="3">
    <source>
        <dbReference type="Proteomes" id="UP000003573"/>
    </source>
</evidence>
<dbReference type="eggNOG" id="COG4200">
    <property type="taxonomic scope" value="Bacteria"/>
</dbReference>
<dbReference type="AlphaFoldDB" id="G5JV77"/>
<comment type="caution">
    <text evidence="2">The sequence shown here is derived from an EMBL/GenBank/DDBJ whole genome shotgun (WGS) entry which is preliminary data.</text>
</comment>
<protein>
    <submittedName>
        <fullName evidence="2">Membrane protein</fullName>
    </submittedName>
</protein>
<keyword evidence="1" id="KW-1133">Transmembrane helix</keyword>
<keyword evidence="1" id="KW-0472">Membrane</keyword>
<sequence length="249" mass="28193">MLNALRIELLKSRRTKSFFITVVLMIVALLWNIVSLGDELHSIKFDSVGVLFNNQTMNSFFLPIAISIFTSRIVSNEINGQTFKLQNANGTTTTQIFNRKLILASLFFLFISAVETRATSIFALINGTHVSMQIIIVQTLGQFLASFTLICIYLSLAMIIKKQGVLLSLGFIGGFIGLVLASKSTSFWSFLIPWIGCSYLSPYKFALIDSTIYNYFLDQLILFKMLVYLLYAVLLYFVVRAIIERKERV</sequence>
<dbReference type="STRING" id="764298.STRMA_1787"/>
<organism evidence="2 3">
    <name type="scientific">Streptococcus macacae NCTC 11558</name>
    <dbReference type="NCBI Taxonomy" id="764298"/>
    <lineage>
        <taxon>Bacteria</taxon>
        <taxon>Bacillati</taxon>
        <taxon>Bacillota</taxon>
        <taxon>Bacilli</taxon>
        <taxon>Lactobacillales</taxon>
        <taxon>Streptococcaceae</taxon>
        <taxon>Streptococcus</taxon>
    </lineage>
</organism>